<dbReference type="PANTHER" id="PTHR13233:SF0">
    <property type="entry name" value="MICROSPHERULE PROTEIN 1"/>
    <property type="match status" value="1"/>
</dbReference>
<organism evidence="3 4">
    <name type="scientific">Macleaya cordata</name>
    <name type="common">Five-seeded plume-poppy</name>
    <name type="synonym">Bocconia cordata</name>
    <dbReference type="NCBI Taxonomy" id="56857"/>
    <lineage>
        <taxon>Eukaryota</taxon>
        <taxon>Viridiplantae</taxon>
        <taxon>Streptophyta</taxon>
        <taxon>Embryophyta</taxon>
        <taxon>Tracheophyta</taxon>
        <taxon>Spermatophyta</taxon>
        <taxon>Magnoliopsida</taxon>
        <taxon>Ranunculales</taxon>
        <taxon>Papaveraceae</taxon>
        <taxon>Papaveroideae</taxon>
        <taxon>Macleaya</taxon>
    </lineage>
</organism>
<dbReference type="InParanoid" id="A0A200QTD2"/>
<dbReference type="Pfam" id="PF00498">
    <property type="entry name" value="FHA"/>
    <property type="match status" value="1"/>
</dbReference>
<dbReference type="GO" id="GO:0031011">
    <property type="term" value="C:Ino80 complex"/>
    <property type="evidence" value="ECO:0007669"/>
    <property type="project" value="InterPro"/>
</dbReference>
<dbReference type="AlphaFoldDB" id="A0A200QTD2"/>
<dbReference type="SMART" id="SM00240">
    <property type="entry name" value="FHA"/>
    <property type="match status" value="1"/>
</dbReference>
<dbReference type="GO" id="GO:0044545">
    <property type="term" value="C:NSL complex"/>
    <property type="evidence" value="ECO:0007669"/>
    <property type="project" value="TreeGrafter"/>
</dbReference>
<gene>
    <name evidence="3" type="ORF">BVC80_1765g9</name>
</gene>
<dbReference type="OMA" id="NTCHPMS"/>
<feature type="domain" description="FHA" evidence="2">
    <location>
        <begin position="813"/>
        <end position="869"/>
    </location>
</feature>
<dbReference type="InterPro" id="IPR037912">
    <property type="entry name" value="MCRS1"/>
</dbReference>
<proteinExistence type="predicted"/>
<dbReference type="InterPro" id="IPR025999">
    <property type="entry name" value="MCRS_N"/>
</dbReference>
<dbReference type="Gene3D" id="2.60.200.20">
    <property type="match status" value="1"/>
</dbReference>
<dbReference type="Pfam" id="PF13325">
    <property type="entry name" value="MCRS_N"/>
    <property type="match status" value="1"/>
</dbReference>
<name>A0A200QTD2_MACCD</name>
<comment type="caution">
    <text evidence="3">The sequence shown here is derived from an EMBL/GenBank/DDBJ whole genome shotgun (WGS) entry which is preliminary data.</text>
</comment>
<feature type="compositionally biased region" description="Polar residues" evidence="1">
    <location>
        <begin position="629"/>
        <end position="639"/>
    </location>
</feature>
<dbReference type="EMBL" id="MVGT01001099">
    <property type="protein sequence ID" value="OVA13715.1"/>
    <property type="molecule type" value="Genomic_DNA"/>
</dbReference>
<dbReference type="InterPro" id="IPR000253">
    <property type="entry name" value="FHA_dom"/>
</dbReference>
<evidence type="ECO:0000256" key="1">
    <source>
        <dbReference type="SAM" id="MobiDB-lite"/>
    </source>
</evidence>
<dbReference type="GO" id="GO:0071339">
    <property type="term" value="C:MLL1 complex"/>
    <property type="evidence" value="ECO:0007669"/>
    <property type="project" value="InterPro"/>
</dbReference>
<dbReference type="FunCoup" id="A0A200QTD2">
    <property type="interactions" value="2950"/>
</dbReference>
<dbReference type="GO" id="GO:0002151">
    <property type="term" value="F:G-quadruplex RNA binding"/>
    <property type="evidence" value="ECO:0007669"/>
    <property type="project" value="InterPro"/>
</dbReference>
<dbReference type="Proteomes" id="UP000195402">
    <property type="component" value="Unassembled WGS sequence"/>
</dbReference>
<keyword evidence="4" id="KW-1185">Reference proteome</keyword>
<dbReference type="PANTHER" id="PTHR13233">
    <property type="entry name" value="MICROSPHERULE PROTEIN 1"/>
    <property type="match status" value="1"/>
</dbReference>
<reference evidence="3 4" key="1">
    <citation type="journal article" date="2017" name="Mol. Plant">
        <title>The Genome of Medicinal Plant Macleaya cordata Provides New Insights into Benzylisoquinoline Alkaloids Metabolism.</title>
        <authorList>
            <person name="Liu X."/>
            <person name="Liu Y."/>
            <person name="Huang P."/>
            <person name="Ma Y."/>
            <person name="Qing Z."/>
            <person name="Tang Q."/>
            <person name="Cao H."/>
            <person name="Cheng P."/>
            <person name="Zheng Y."/>
            <person name="Yuan Z."/>
            <person name="Zhou Y."/>
            <person name="Liu J."/>
            <person name="Tang Z."/>
            <person name="Zhuo Y."/>
            <person name="Zhang Y."/>
            <person name="Yu L."/>
            <person name="Huang J."/>
            <person name="Yang P."/>
            <person name="Peng Q."/>
            <person name="Zhang J."/>
            <person name="Jiang W."/>
            <person name="Zhang Z."/>
            <person name="Lin K."/>
            <person name="Ro D.K."/>
            <person name="Chen X."/>
            <person name="Xiong X."/>
            <person name="Shang Y."/>
            <person name="Huang S."/>
            <person name="Zeng J."/>
        </authorList>
    </citation>
    <scope>NUCLEOTIDE SEQUENCE [LARGE SCALE GENOMIC DNA]</scope>
    <source>
        <strain evidence="4">cv. BLH2017</strain>
        <tissue evidence="3">Root</tissue>
    </source>
</reference>
<dbReference type="OrthoDB" id="10262769at2759"/>
<evidence type="ECO:0000313" key="4">
    <source>
        <dbReference type="Proteomes" id="UP000195402"/>
    </source>
</evidence>
<accession>A0A200QTD2</accession>
<dbReference type="SUPFAM" id="SSF49879">
    <property type="entry name" value="SMAD/FHA domain"/>
    <property type="match status" value="1"/>
</dbReference>
<evidence type="ECO:0000259" key="2">
    <source>
        <dbReference type="PROSITE" id="PS50006"/>
    </source>
</evidence>
<dbReference type="STRING" id="56857.A0A200QTD2"/>
<dbReference type="PROSITE" id="PS50006">
    <property type="entry name" value="FHA_DOMAIN"/>
    <property type="match status" value="1"/>
</dbReference>
<dbReference type="GO" id="GO:0045944">
    <property type="term" value="P:positive regulation of transcription by RNA polymerase II"/>
    <property type="evidence" value="ECO:0007669"/>
    <property type="project" value="TreeGrafter"/>
</dbReference>
<dbReference type="CDD" id="cd22687">
    <property type="entry name" value="FHA_MCRS1"/>
    <property type="match status" value="1"/>
</dbReference>
<evidence type="ECO:0000313" key="3">
    <source>
        <dbReference type="EMBL" id="OVA13715.1"/>
    </source>
</evidence>
<dbReference type="InterPro" id="IPR008984">
    <property type="entry name" value="SMAD_FHA_dom_sf"/>
</dbReference>
<feature type="region of interest" description="Disordered" evidence="1">
    <location>
        <begin position="599"/>
        <end position="644"/>
    </location>
</feature>
<sequence>MGALAPITPWIAEDDLLLKNAVEAGASLESLAKGAVRFSRRFTIQELQERWHSLLYDPVISEQASSRMVELQKSAPNLSSKSNRFGVFKGNEWVPGKRKEESVRSHYYAMRKRICTEPCSSIDLSFLVAPSLHKCIGNGGGCQGQLALLNEHQDGNCMIGDPIADDFELQDTDYDIVRHAFPQIASAETAAGNICGTAHAFHYGHMGSFEGDLPDDCLYGFAENVSSFAVNEAVGNDMGHSFEQANVHKDIPHILGERVSVFDNSPGVQEIGPPQELPVSDFDSIANNQETVCSGFGGRQDFSSPVLDCGASFHQLGFSSPLPAMSDITTPAMPIDENLADKDKSTGDALTLPPDGDAKKVSPSGYDVFLSGTQLRERECSDGLASSTAISEGDFVDLSHSPLNFTHEEVLLFMNDDGKDMMDRSCLDGLNSVLLSSPNDTHRNDISGISNPEASAALDTGLAVTDVACPVELEIVDDPLHSGQKGCDSEIIVPSSTEAPYPDFPERCNGIICCTLNTEDPEIPNNDDLFSPSQVLPSFVSAAMQRNSEGSSVPTSTKDFVDNQKASEQGLNLVNEEGETARTVASRKIETQVLPEICPNRSINDSGVKSELLESDPRRAGTAGGDPSQCRSAPATQHSIPAGELNKEFTQVELGKHSDFDNSLDCVMERPNHVSNHMKNQPEINVDGCKQEADVPATIQIHAEPSAIEMDFPEPMLNPSISDQEEQLSENNDDLPYFSDVEAMILDMDLGPCDQDSCLGKEVSRYRYEDTKRAIIRLEQGANSYMQRAIGSHRAFAIFYGRHLKHYIKKPEVLLGRATDDVIVDIDLGREGRANKISRRQAIIKMEDDGSFYFKNLGKCPVLVNSKELSGGRHLKLSSGCLIEVCDFVLQHLYCRFSSLLGPPQMLFQLSVCWIQFSHP</sequence>
<protein>
    <submittedName>
        <fullName evidence="3">Forkhead-associated (FHA) domain</fullName>
    </submittedName>
</protein>